<dbReference type="EMBL" id="JAMRYU010000007">
    <property type="protein sequence ID" value="MDC4240089.1"/>
    <property type="molecule type" value="Genomic_DNA"/>
</dbReference>
<dbReference type="Proteomes" id="UP001141183">
    <property type="component" value="Unassembled WGS sequence"/>
</dbReference>
<dbReference type="RefSeq" id="WP_052953918.1">
    <property type="nucleotide sequence ID" value="NZ_JADMSE010000004.1"/>
</dbReference>
<comment type="caution">
    <text evidence="2">The sequence shown here is derived from an EMBL/GenBank/DDBJ whole genome shotgun (WGS) entry which is preliminary data.</text>
</comment>
<dbReference type="PANTHER" id="PTHR33933:SF1">
    <property type="entry name" value="PROTEIN ADENYLYLTRANSFERASE MNTA-RELATED"/>
    <property type="match status" value="1"/>
</dbReference>
<dbReference type="PANTHER" id="PTHR33933">
    <property type="entry name" value="NUCLEOTIDYLTRANSFERASE"/>
    <property type="match status" value="1"/>
</dbReference>
<reference evidence="2" key="1">
    <citation type="submission" date="2022-05" db="EMBL/GenBank/DDBJ databases">
        <title>Draft genome sequence of Clostridium tertium strain CP3 isolated from Peru.</title>
        <authorList>
            <person name="Hurtado R."/>
            <person name="Lima L."/>
            <person name="Sousa T."/>
            <person name="Jaiswal A.K."/>
            <person name="Tiwari S."/>
            <person name="Maturrano L."/>
            <person name="Brenig B."/>
            <person name="Azevedo V."/>
        </authorList>
    </citation>
    <scope>NUCLEOTIDE SEQUENCE</scope>
    <source>
        <strain evidence="2">CP3</strain>
    </source>
</reference>
<dbReference type="InterPro" id="IPR041633">
    <property type="entry name" value="Polbeta"/>
</dbReference>
<evidence type="ECO:0000313" key="3">
    <source>
        <dbReference type="Proteomes" id="UP001141183"/>
    </source>
</evidence>
<dbReference type="AlphaFoldDB" id="A0A9X3XL80"/>
<feature type="domain" description="Polymerase beta nucleotidyltransferase" evidence="1">
    <location>
        <begin position="15"/>
        <end position="104"/>
    </location>
</feature>
<gene>
    <name evidence="2" type="ORF">NE398_07920</name>
</gene>
<accession>A0A9X3XL80</accession>
<protein>
    <submittedName>
        <fullName evidence="2">Nucleotidyltransferase domain-containing protein</fullName>
    </submittedName>
</protein>
<dbReference type="CDD" id="cd05403">
    <property type="entry name" value="NT_KNTase_like"/>
    <property type="match status" value="1"/>
</dbReference>
<name>A0A9X3XL80_9CLOT</name>
<dbReference type="InterPro" id="IPR052548">
    <property type="entry name" value="Type_VII_TA_antitoxin"/>
</dbReference>
<dbReference type="Pfam" id="PF18765">
    <property type="entry name" value="Polbeta"/>
    <property type="match status" value="1"/>
</dbReference>
<dbReference type="SUPFAM" id="SSF81301">
    <property type="entry name" value="Nucleotidyltransferase"/>
    <property type="match status" value="1"/>
</dbReference>
<keyword evidence="3" id="KW-1185">Reference proteome</keyword>
<proteinExistence type="predicted"/>
<organism evidence="2 3">
    <name type="scientific">Clostridium tertium</name>
    <dbReference type="NCBI Taxonomy" id="1559"/>
    <lineage>
        <taxon>Bacteria</taxon>
        <taxon>Bacillati</taxon>
        <taxon>Bacillota</taxon>
        <taxon>Clostridia</taxon>
        <taxon>Eubacteriales</taxon>
        <taxon>Clostridiaceae</taxon>
        <taxon>Clostridium</taxon>
    </lineage>
</organism>
<sequence length="105" mass="12370">MLNKIDYNLEEDIIEEIKEISRKYHNIKKVVLFGSRARKDNSPRSDIDLAIYLDVKSSDLLEFIEDIENNTATLLEFDFSNMNSIEDEIFIEQVNKEGIVIYEKH</sequence>
<evidence type="ECO:0000259" key="1">
    <source>
        <dbReference type="Pfam" id="PF18765"/>
    </source>
</evidence>
<dbReference type="Gene3D" id="3.30.460.10">
    <property type="entry name" value="Beta Polymerase, domain 2"/>
    <property type="match status" value="1"/>
</dbReference>
<dbReference type="InterPro" id="IPR043519">
    <property type="entry name" value="NT_sf"/>
</dbReference>
<evidence type="ECO:0000313" key="2">
    <source>
        <dbReference type="EMBL" id="MDC4240089.1"/>
    </source>
</evidence>